<dbReference type="GO" id="GO:0003677">
    <property type="term" value="F:DNA binding"/>
    <property type="evidence" value="ECO:0007669"/>
    <property type="project" value="InterPro"/>
</dbReference>
<organism evidence="3 4">
    <name type="scientific">Delftia lacustris</name>
    <dbReference type="NCBI Taxonomy" id="558537"/>
    <lineage>
        <taxon>Bacteria</taxon>
        <taxon>Pseudomonadati</taxon>
        <taxon>Pseudomonadota</taxon>
        <taxon>Betaproteobacteria</taxon>
        <taxon>Burkholderiales</taxon>
        <taxon>Comamonadaceae</taxon>
        <taxon>Delftia</taxon>
    </lineage>
</organism>
<dbReference type="Proteomes" id="UP000183417">
    <property type="component" value="Unassembled WGS sequence"/>
</dbReference>
<accession>A0A1H3N9W6</accession>
<reference evidence="2 5" key="2">
    <citation type="submission" date="2020-12" db="EMBL/GenBank/DDBJ databases">
        <title>FDA dAtabase for Regulatory Grade micrObial Sequences (FDA-ARGOS): Supporting development and validation of Infectious Disease Dx tests.</title>
        <authorList>
            <person name="Sproer C."/>
            <person name="Gronow S."/>
            <person name="Severitt S."/>
            <person name="Schroder I."/>
            <person name="Tallon L."/>
            <person name="Sadzewicz L."/>
            <person name="Zhao X."/>
            <person name="Boylan J."/>
            <person name="Ott S."/>
            <person name="Bowen H."/>
            <person name="Vavikolanu K."/>
            <person name="Mehta A."/>
            <person name="Aluvathingal J."/>
            <person name="Nadendla S."/>
            <person name="Lowell S."/>
            <person name="Myers T."/>
            <person name="Yan Y."/>
            <person name="Sichtig H."/>
        </authorList>
    </citation>
    <scope>NUCLEOTIDE SEQUENCE [LARGE SCALE GENOMIC DNA]</scope>
    <source>
        <strain evidence="2 5">FDAARGOS_890</strain>
        <plasmid evidence="2 5">unnamed</plasmid>
    </source>
</reference>
<proteinExistence type="predicted"/>
<feature type="compositionally biased region" description="Low complexity" evidence="1">
    <location>
        <begin position="323"/>
        <end position="335"/>
    </location>
</feature>
<evidence type="ECO:0000256" key="1">
    <source>
        <dbReference type="SAM" id="MobiDB-lite"/>
    </source>
</evidence>
<dbReference type="EMBL" id="FNPE01000008">
    <property type="protein sequence ID" value="SDY85741.1"/>
    <property type="molecule type" value="Genomic_DNA"/>
</dbReference>
<protein>
    <submittedName>
        <fullName evidence="2">Recombinase RecT</fullName>
    </submittedName>
    <submittedName>
        <fullName evidence="3">Recombination protein RecT</fullName>
    </submittedName>
</protein>
<evidence type="ECO:0000313" key="3">
    <source>
        <dbReference type="EMBL" id="SDY85741.1"/>
    </source>
</evidence>
<dbReference type="AlphaFoldDB" id="A0A1H3N9W6"/>
<dbReference type="NCBIfam" id="TIGR00616">
    <property type="entry name" value="rect"/>
    <property type="match status" value="1"/>
</dbReference>
<name>A0A1H3N9W6_9BURK</name>
<evidence type="ECO:0000313" key="5">
    <source>
        <dbReference type="Proteomes" id="UP000595064"/>
    </source>
</evidence>
<gene>
    <name evidence="2" type="ORF">I6G47_32450</name>
    <name evidence="3" type="ORF">SAMN05421547_108242</name>
</gene>
<dbReference type="KEGG" id="dla:I6G47_32450"/>
<evidence type="ECO:0000313" key="2">
    <source>
        <dbReference type="EMBL" id="QPS84866.1"/>
    </source>
</evidence>
<dbReference type="Pfam" id="PF03837">
    <property type="entry name" value="RecT"/>
    <property type="match status" value="1"/>
</dbReference>
<keyword evidence="5" id="KW-1185">Reference proteome</keyword>
<feature type="compositionally biased region" description="Polar residues" evidence="1">
    <location>
        <begin position="290"/>
        <end position="300"/>
    </location>
</feature>
<evidence type="ECO:0000313" key="4">
    <source>
        <dbReference type="Proteomes" id="UP000183417"/>
    </source>
</evidence>
<feature type="region of interest" description="Disordered" evidence="1">
    <location>
        <begin position="264"/>
        <end position="380"/>
    </location>
</feature>
<sequence length="431" mass="47292">MSQLMGSIRRASNGAGGASAEIYNLDFPRLLEKHKGAIERALPNHLSVDRIMRVALTAYRKNDSLAKCQPISVVAAVVQASQLGLELHQNGEAFLVPYEDECQLIPGYKGLMKLVRNSGLVRDIFAHEVRINDFFDYDLGAARRLVHKPMAGEGNFPAPDSSRGKVVGYYAVALLHDGTPTFVMKHQLDVDAIRDATRGYAAAKRRGNTTPWDTHPVAMGKKTLIRLLCNSQLPMSAELQIALQLDKADLMGVKQGIQLEQAADGSYEPPAFDNLPPVEGGDGSDGARQPGQSRPASRGSQGPRPEREAPERAPQPPAERPQRTASPVRPAAAPRTPAPQPAPASTRSGTPRPPQSEAQPQHQDRPRSRAEQELDKELASMRSCREMVDLDEIVIRLEARYSGAPLELINRTYDEMRTQLNPTRRDLFTTA</sequence>
<dbReference type="GO" id="GO:0006259">
    <property type="term" value="P:DNA metabolic process"/>
    <property type="evidence" value="ECO:0007669"/>
    <property type="project" value="InterPro"/>
</dbReference>
<feature type="compositionally biased region" description="Basic and acidic residues" evidence="1">
    <location>
        <begin position="362"/>
        <end position="380"/>
    </location>
</feature>
<dbReference type="InterPro" id="IPR018330">
    <property type="entry name" value="RecT_fam"/>
</dbReference>
<reference evidence="3 4" key="1">
    <citation type="submission" date="2016-10" db="EMBL/GenBank/DDBJ databases">
        <authorList>
            <person name="de Groot N.N."/>
        </authorList>
    </citation>
    <scope>NUCLEOTIDE SEQUENCE [LARGE SCALE GENOMIC DNA]</scope>
    <source>
        <strain evidence="3 4">LMG 24775</strain>
    </source>
</reference>
<dbReference type="Proteomes" id="UP000595064">
    <property type="component" value="Plasmid unnamed"/>
</dbReference>
<keyword evidence="2" id="KW-0614">Plasmid</keyword>
<dbReference type="GeneID" id="94689046"/>
<dbReference type="InterPro" id="IPR004590">
    <property type="entry name" value="ssDNA_annealing_RecT"/>
</dbReference>
<dbReference type="EMBL" id="CP065749">
    <property type="protein sequence ID" value="QPS84866.1"/>
    <property type="molecule type" value="Genomic_DNA"/>
</dbReference>
<dbReference type="RefSeq" id="WP_074922006.1">
    <property type="nucleotide sequence ID" value="NZ_CP065749.1"/>
</dbReference>
<geneLocation type="plasmid" evidence="2 5">
    <name>unnamed</name>
</geneLocation>